<feature type="domain" description="Bacterial sugar transferase" evidence="9">
    <location>
        <begin position="316"/>
        <end position="500"/>
    </location>
</feature>
<feature type="transmembrane region" description="Helical" evidence="8">
    <location>
        <begin position="140"/>
        <end position="158"/>
    </location>
</feature>
<dbReference type="Pfam" id="PF02397">
    <property type="entry name" value="Bac_transf"/>
    <property type="match status" value="1"/>
</dbReference>
<dbReference type="RefSeq" id="WP_379734874.1">
    <property type="nucleotide sequence ID" value="NZ_JBHRVV010000001.1"/>
</dbReference>
<evidence type="ECO:0000259" key="9">
    <source>
        <dbReference type="Pfam" id="PF02397"/>
    </source>
</evidence>
<evidence type="ECO:0000256" key="5">
    <source>
        <dbReference type="ARBA" id="ARBA00022989"/>
    </source>
</evidence>
<evidence type="ECO:0000256" key="8">
    <source>
        <dbReference type="SAM" id="Phobius"/>
    </source>
</evidence>
<feature type="compositionally biased region" description="Basic residues" evidence="7">
    <location>
        <begin position="30"/>
        <end position="39"/>
    </location>
</feature>
<dbReference type="PANTHER" id="PTHR30576">
    <property type="entry name" value="COLANIC BIOSYNTHESIS UDP-GLUCOSE LIPID CARRIER TRANSFERASE"/>
    <property type="match status" value="1"/>
</dbReference>
<organism evidence="10 11">
    <name type="scientific">Massilia haematophila</name>
    <dbReference type="NCBI Taxonomy" id="457923"/>
    <lineage>
        <taxon>Bacteria</taxon>
        <taxon>Pseudomonadati</taxon>
        <taxon>Pseudomonadota</taxon>
        <taxon>Betaproteobacteria</taxon>
        <taxon>Burkholderiales</taxon>
        <taxon>Oxalobacteraceae</taxon>
        <taxon>Telluria group</taxon>
        <taxon>Massilia</taxon>
    </lineage>
</organism>
<dbReference type="Pfam" id="PF13727">
    <property type="entry name" value="CoA_binding_3"/>
    <property type="match status" value="1"/>
</dbReference>
<evidence type="ECO:0000256" key="4">
    <source>
        <dbReference type="ARBA" id="ARBA00022692"/>
    </source>
</evidence>
<dbReference type="InterPro" id="IPR003362">
    <property type="entry name" value="Bact_transf"/>
</dbReference>
<comment type="subcellular location">
    <subcellularLocation>
        <location evidence="1">Membrane</location>
        <topology evidence="1">Multi-pass membrane protein</topology>
    </subcellularLocation>
</comment>
<feature type="transmembrane region" description="Helical" evidence="8">
    <location>
        <begin position="321"/>
        <end position="342"/>
    </location>
</feature>
<evidence type="ECO:0000256" key="6">
    <source>
        <dbReference type="ARBA" id="ARBA00023136"/>
    </source>
</evidence>
<protein>
    <submittedName>
        <fullName evidence="10">Undecaprenyl-phosphate glucose phosphotransferase</fullName>
        <ecNumber evidence="10">2.7.8.31</ecNumber>
    </submittedName>
</protein>
<feature type="transmembrane region" description="Helical" evidence="8">
    <location>
        <begin position="49"/>
        <end position="70"/>
    </location>
</feature>
<dbReference type="GO" id="GO:0089702">
    <property type="term" value="F:undecaprenyl-phosphate glucose phosphotransferase activity"/>
    <property type="evidence" value="ECO:0007669"/>
    <property type="project" value="UniProtKB-EC"/>
</dbReference>
<evidence type="ECO:0000313" key="11">
    <source>
        <dbReference type="Proteomes" id="UP001595665"/>
    </source>
</evidence>
<dbReference type="EMBL" id="JBHRVV010000001">
    <property type="protein sequence ID" value="MFC3458444.1"/>
    <property type="molecule type" value="Genomic_DNA"/>
</dbReference>
<comment type="similarity">
    <text evidence="2">Belongs to the bacterial sugar transferase family.</text>
</comment>
<feature type="transmembrane region" description="Helical" evidence="8">
    <location>
        <begin position="82"/>
        <end position="101"/>
    </location>
</feature>
<evidence type="ECO:0000256" key="1">
    <source>
        <dbReference type="ARBA" id="ARBA00004141"/>
    </source>
</evidence>
<feature type="region of interest" description="Disordered" evidence="7">
    <location>
        <begin position="10"/>
        <end position="39"/>
    </location>
</feature>
<feature type="transmembrane region" description="Helical" evidence="8">
    <location>
        <begin position="113"/>
        <end position="134"/>
    </location>
</feature>
<evidence type="ECO:0000256" key="2">
    <source>
        <dbReference type="ARBA" id="ARBA00006464"/>
    </source>
</evidence>
<dbReference type="Proteomes" id="UP001595665">
    <property type="component" value="Unassembled WGS sequence"/>
</dbReference>
<evidence type="ECO:0000313" key="10">
    <source>
        <dbReference type="EMBL" id="MFC3458444.1"/>
    </source>
</evidence>
<keyword evidence="4 8" id="KW-0812">Transmembrane</keyword>
<gene>
    <name evidence="10" type="ORF">ACFOPH_09320</name>
</gene>
<accession>A0ABV7PKG7</accession>
<name>A0ABV7PKG7_9BURK</name>
<sequence length="507" mass="56095">MNNLFEQTVEVAEDEPEPRVSAAEPQAAAARHRHPEHSGKHKLPVLMNALRLADIGVLLLAGFGGYYLRFGYVAHVLPESHLFIYLSTLLTVVSLHVAQAYDMRSIATPSTLLSSLLAGSAAALLLMLFCGYLSGTLHFYSRAWLGFSIGAAAILLLLNRIVVIRHIRNAARGNRLTESVVVVGANEHAEKMLAAIQGVPHSAILPGKVDILGVFDDRIQREVPASLRSKMLGSTDAMLHFIRRNHVDRVVVALPWVASDRIDSLLRKLRTVPVQIDLVPSDMIWQFSGINMERLGCMPVVTIANGRVIKQMGAAKRIEDLAISSSLLLLLGPLLLLIALAIKLDSKGPVIFKQRRHGFNNEVFEVYKFRSMTAGAPPSGKVIQAVRNDPRVTRLGKLLRRTSLDELPQLFNVLLGNMSIVGPRPHAVEHNIEYGSIISEYFGRHNVKPGITGWAQISGLRGETDTVEKMHRRVQFDLHYIENWSLGFDLKILLMTAVAVWTDPNAY</sequence>
<dbReference type="EC" id="2.7.8.31" evidence="10"/>
<evidence type="ECO:0000256" key="7">
    <source>
        <dbReference type="SAM" id="MobiDB-lite"/>
    </source>
</evidence>
<dbReference type="NCBIfam" id="TIGR03025">
    <property type="entry name" value="EPS_sugtrans"/>
    <property type="match status" value="1"/>
</dbReference>
<comment type="caution">
    <text evidence="10">The sequence shown here is derived from an EMBL/GenBank/DDBJ whole genome shotgun (WGS) entry which is preliminary data.</text>
</comment>
<keyword evidence="5 8" id="KW-1133">Transmembrane helix</keyword>
<evidence type="ECO:0000256" key="3">
    <source>
        <dbReference type="ARBA" id="ARBA00022679"/>
    </source>
</evidence>
<keyword evidence="6 8" id="KW-0472">Membrane</keyword>
<dbReference type="Gene3D" id="3.40.50.720">
    <property type="entry name" value="NAD(P)-binding Rossmann-like Domain"/>
    <property type="match status" value="1"/>
</dbReference>
<dbReference type="InterPro" id="IPR017473">
    <property type="entry name" value="Undecaprenyl-P_gluc_Ptfrase"/>
</dbReference>
<dbReference type="InterPro" id="IPR017475">
    <property type="entry name" value="EPS_sugar_tfrase"/>
</dbReference>
<dbReference type="PANTHER" id="PTHR30576:SF0">
    <property type="entry name" value="UNDECAPRENYL-PHOSPHATE N-ACETYLGALACTOSAMINYL 1-PHOSPHATE TRANSFERASE-RELATED"/>
    <property type="match status" value="1"/>
</dbReference>
<dbReference type="NCBIfam" id="TIGR03023">
    <property type="entry name" value="WcaJ_sugtrans"/>
    <property type="match status" value="1"/>
</dbReference>
<reference evidence="11" key="1">
    <citation type="journal article" date="2019" name="Int. J. Syst. Evol. Microbiol.">
        <title>The Global Catalogue of Microorganisms (GCM) 10K type strain sequencing project: providing services to taxonomists for standard genome sequencing and annotation.</title>
        <authorList>
            <consortium name="The Broad Institute Genomics Platform"/>
            <consortium name="The Broad Institute Genome Sequencing Center for Infectious Disease"/>
            <person name="Wu L."/>
            <person name="Ma J."/>
        </authorList>
    </citation>
    <scope>NUCLEOTIDE SEQUENCE [LARGE SCALE GENOMIC DNA]</scope>
    <source>
        <strain evidence="11">CCM 7480</strain>
    </source>
</reference>
<keyword evidence="11" id="KW-1185">Reference proteome</keyword>
<keyword evidence="3 10" id="KW-0808">Transferase</keyword>
<proteinExistence type="inferred from homology"/>